<organism evidence="1 2">
    <name type="scientific">Anaerobacterium chartisolvens</name>
    <dbReference type="NCBI Taxonomy" id="1297424"/>
    <lineage>
        <taxon>Bacteria</taxon>
        <taxon>Bacillati</taxon>
        <taxon>Bacillota</taxon>
        <taxon>Clostridia</taxon>
        <taxon>Eubacteriales</taxon>
        <taxon>Oscillospiraceae</taxon>
        <taxon>Anaerobacterium</taxon>
    </lineage>
</organism>
<dbReference type="EMBL" id="QPJT01000046">
    <property type="protein sequence ID" value="RCX08090.1"/>
    <property type="molecule type" value="Genomic_DNA"/>
</dbReference>
<evidence type="ECO:0000313" key="2">
    <source>
        <dbReference type="Proteomes" id="UP000253034"/>
    </source>
</evidence>
<evidence type="ECO:0008006" key="3">
    <source>
        <dbReference type="Google" id="ProtNLM"/>
    </source>
</evidence>
<sequence length="348" mass="39729">MCRYRDEMEKITSVLLEPEDNYGEIRETVIRMYDLFLEASELGECEDISKEDIYLPYGKAIGPFWAAACIKELMRTKNFIRGIYNGIIAAQKKFPGETIHIVYAGTGPFAALAMPMTTVFTPREINFTFLEINPESVSILKNTIEALGAGEYVREIVMCDAVKYKYEGGGTIHMVITETMQNALQKEPHVAITMNLLPQMHSEGVFIPQTVKIEAVLLNQKKNIDRMTSMDVYTDKYYHSVGTVLEISKASCENYMCDNVPEGQGYVFPEVVLDIPPDLEEGYNELNLFTFIRIFEEITLESWQCSLTMPRKVMLIDNLEARVDRVAFQYIVDSSPHFEYKPFLTEAV</sequence>
<accession>A0A369AFG5</accession>
<keyword evidence="2" id="KW-1185">Reference proteome</keyword>
<gene>
    <name evidence="1" type="ORF">DFR58_14615</name>
</gene>
<dbReference type="AlphaFoldDB" id="A0A369AFG5"/>
<dbReference type="RefSeq" id="WP_147273229.1">
    <property type="nucleotide sequence ID" value="NZ_QPJT01000046.1"/>
</dbReference>
<name>A0A369AFG5_9FIRM</name>
<evidence type="ECO:0000313" key="1">
    <source>
        <dbReference type="EMBL" id="RCX08090.1"/>
    </source>
</evidence>
<dbReference type="InterPro" id="IPR029063">
    <property type="entry name" value="SAM-dependent_MTases_sf"/>
</dbReference>
<dbReference type="OrthoDB" id="1157001at2"/>
<reference evidence="1 2" key="1">
    <citation type="submission" date="2018-07" db="EMBL/GenBank/DDBJ databases">
        <title>Genomic Encyclopedia of Type Strains, Phase IV (KMG-IV): sequencing the most valuable type-strain genomes for metagenomic binning, comparative biology and taxonomic classification.</title>
        <authorList>
            <person name="Goeker M."/>
        </authorList>
    </citation>
    <scope>NUCLEOTIDE SEQUENCE [LARGE SCALE GENOMIC DNA]</scope>
    <source>
        <strain evidence="1 2">DSM 27016</strain>
    </source>
</reference>
<dbReference type="Gene3D" id="3.40.50.150">
    <property type="entry name" value="Vaccinia Virus protein VP39"/>
    <property type="match status" value="1"/>
</dbReference>
<proteinExistence type="predicted"/>
<comment type="caution">
    <text evidence="1">The sequence shown here is derived from an EMBL/GenBank/DDBJ whole genome shotgun (WGS) entry which is preliminary data.</text>
</comment>
<dbReference type="Proteomes" id="UP000253034">
    <property type="component" value="Unassembled WGS sequence"/>
</dbReference>
<protein>
    <recommendedName>
        <fullName evidence="3">PRMT5 arginine-N-methyltransferase domain-containing protein</fullName>
    </recommendedName>
</protein>
<dbReference type="SUPFAM" id="SSF53335">
    <property type="entry name" value="S-adenosyl-L-methionine-dependent methyltransferases"/>
    <property type="match status" value="1"/>
</dbReference>